<dbReference type="AlphaFoldDB" id="A0A2U1Q1N8"/>
<reference evidence="2 3" key="1">
    <citation type="journal article" date="2018" name="Mol. Plant">
        <title>The genome of Artemisia annua provides insight into the evolution of Asteraceae family and artemisinin biosynthesis.</title>
        <authorList>
            <person name="Shen Q."/>
            <person name="Zhang L."/>
            <person name="Liao Z."/>
            <person name="Wang S."/>
            <person name="Yan T."/>
            <person name="Shi P."/>
            <person name="Liu M."/>
            <person name="Fu X."/>
            <person name="Pan Q."/>
            <person name="Wang Y."/>
            <person name="Lv Z."/>
            <person name="Lu X."/>
            <person name="Zhang F."/>
            <person name="Jiang W."/>
            <person name="Ma Y."/>
            <person name="Chen M."/>
            <person name="Hao X."/>
            <person name="Li L."/>
            <person name="Tang Y."/>
            <person name="Lv G."/>
            <person name="Zhou Y."/>
            <person name="Sun X."/>
            <person name="Brodelius P.E."/>
            <person name="Rose J.K.C."/>
            <person name="Tang K."/>
        </authorList>
    </citation>
    <scope>NUCLEOTIDE SEQUENCE [LARGE SCALE GENOMIC DNA]</scope>
    <source>
        <strain evidence="3">cv. Huhao1</strain>
        <tissue evidence="2">Leaf</tissue>
    </source>
</reference>
<feature type="domain" description="ACT" evidence="1">
    <location>
        <begin position="613"/>
        <end position="687"/>
    </location>
</feature>
<accession>A0A2U1Q1N8</accession>
<dbReference type="STRING" id="35608.A0A2U1Q1N8"/>
<dbReference type="InterPro" id="IPR006553">
    <property type="entry name" value="Leu-rich_rpt_Cys-con_subtyp"/>
</dbReference>
<dbReference type="GO" id="GO:0019005">
    <property type="term" value="C:SCF ubiquitin ligase complex"/>
    <property type="evidence" value="ECO:0007669"/>
    <property type="project" value="TreeGrafter"/>
</dbReference>
<dbReference type="SMART" id="SM00367">
    <property type="entry name" value="LRR_CC"/>
    <property type="match status" value="6"/>
</dbReference>
<keyword evidence="3" id="KW-1185">Reference proteome</keyword>
<dbReference type="Pfam" id="PF01842">
    <property type="entry name" value="ACT"/>
    <property type="match status" value="1"/>
</dbReference>
<dbReference type="GO" id="GO:0031146">
    <property type="term" value="P:SCF-dependent proteasomal ubiquitin-dependent protein catabolic process"/>
    <property type="evidence" value="ECO:0007669"/>
    <property type="project" value="TreeGrafter"/>
</dbReference>
<evidence type="ECO:0000259" key="1">
    <source>
        <dbReference type="PROSITE" id="PS51671"/>
    </source>
</evidence>
<name>A0A2U1Q1N8_ARTAN</name>
<dbReference type="FunFam" id="3.30.70.260:FF:000008">
    <property type="entry name" value="D-3-phosphoglycerate dehydrogenase, chloroplastic"/>
    <property type="match status" value="1"/>
</dbReference>
<dbReference type="SUPFAM" id="SSF52047">
    <property type="entry name" value="RNI-like"/>
    <property type="match status" value="1"/>
</dbReference>
<dbReference type="PANTHER" id="PTHR13318">
    <property type="entry name" value="PARTNER OF PAIRED, ISOFORM B-RELATED"/>
    <property type="match status" value="1"/>
</dbReference>
<dbReference type="OrthoDB" id="550575at2759"/>
<evidence type="ECO:0000313" key="3">
    <source>
        <dbReference type="Proteomes" id="UP000245207"/>
    </source>
</evidence>
<sequence>MGQKGVPCGLGSEVMIEICEPTKCTCLYSIESMYHIREYSSDDRDMASEEVDTLDFMNRSYKRKASTKREGLGFLAVEFKCLNSLSIRNMVVFESDLQLLAKTRGGDLRSLEIRGCQMFSEDGLLDIARYCVDLRSLSLAWNAVYSESDGKWLHELALRNSVMESLYFNTPFDGYVMEDVELLANKCSNSLVFLNVVPEFLTHFQNVLKHAKKLDHIGYGIMGLSDEDLKFTSFEIPSNIHALRIQNCGKASFPFILPYLNQLRELVLECPDMEGNCQCLLFESCPNLEVLATEDICGDIGCQVIGKFCKKLRKLTHHGLLTHMGLIALAQGCHNLDYLDVNLKDISNEALECVGTHLKNLRDFRNFLVSEESITDSPLDSGVRAMLMGCSKLKRLHISVCPGGLTDMGLGYIGKYGHNLRSLFLSCTGEFDAGLLDLSKGCPKLRKLELTDCPFSEEAIANFVFNIHSLRYVRVKSGHDTVLALTRPTVPAEVLTELKPYTILAEKLHRLAVQLAAYGSGVGLVKMTCTSSRAMDALDTEGIRINEERVILDRPYEKPLEIIKVKIANVESRFTTAISESGEIVVGGSVKDGVPHLTKVGAFEVNVSLEGNIILCRQFDQPNTIGSVTSILGEENLNISSMSVGSTRQRKQAVMVIGVDEKPSKEALKKIDEIPAVEEFWYLLIDHQKSMICFSTSQFIPTYLDTNTHTARVLLNAAVVALEQTEMERVHSD</sequence>
<dbReference type="EMBL" id="PKPP01000510">
    <property type="protein sequence ID" value="PWA91885.1"/>
    <property type="molecule type" value="Genomic_DNA"/>
</dbReference>
<dbReference type="Gene3D" id="3.80.10.10">
    <property type="entry name" value="Ribonuclease Inhibitor"/>
    <property type="match status" value="1"/>
</dbReference>
<dbReference type="InterPro" id="IPR032675">
    <property type="entry name" value="LRR_dom_sf"/>
</dbReference>
<dbReference type="InterPro" id="IPR002912">
    <property type="entry name" value="ACT_dom"/>
</dbReference>
<gene>
    <name evidence="2" type="ORF">CTI12_AA058880</name>
</gene>
<proteinExistence type="predicted"/>
<comment type="caution">
    <text evidence="2">The sequence shown here is derived from an EMBL/GenBank/DDBJ whole genome shotgun (WGS) entry which is preliminary data.</text>
</comment>
<dbReference type="PROSITE" id="PS51671">
    <property type="entry name" value="ACT"/>
    <property type="match status" value="1"/>
</dbReference>
<evidence type="ECO:0000313" key="2">
    <source>
        <dbReference type="EMBL" id="PWA91885.1"/>
    </source>
</evidence>
<protein>
    <recommendedName>
        <fullName evidence="1">ACT domain-containing protein</fullName>
    </recommendedName>
</protein>
<dbReference type="Gene3D" id="3.30.70.260">
    <property type="match status" value="1"/>
</dbReference>
<dbReference type="SUPFAM" id="SSF55021">
    <property type="entry name" value="ACT-like"/>
    <property type="match status" value="1"/>
</dbReference>
<dbReference type="InterPro" id="IPR045865">
    <property type="entry name" value="ACT-like_dom_sf"/>
</dbReference>
<dbReference type="Proteomes" id="UP000245207">
    <property type="component" value="Unassembled WGS sequence"/>
</dbReference>
<organism evidence="2 3">
    <name type="scientific">Artemisia annua</name>
    <name type="common">Sweet wormwood</name>
    <dbReference type="NCBI Taxonomy" id="35608"/>
    <lineage>
        <taxon>Eukaryota</taxon>
        <taxon>Viridiplantae</taxon>
        <taxon>Streptophyta</taxon>
        <taxon>Embryophyta</taxon>
        <taxon>Tracheophyta</taxon>
        <taxon>Spermatophyta</taxon>
        <taxon>Magnoliopsida</taxon>
        <taxon>eudicotyledons</taxon>
        <taxon>Gunneridae</taxon>
        <taxon>Pentapetalae</taxon>
        <taxon>asterids</taxon>
        <taxon>campanulids</taxon>
        <taxon>Asterales</taxon>
        <taxon>Asteraceae</taxon>
        <taxon>Asteroideae</taxon>
        <taxon>Anthemideae</taxon>
        <taxon>Artemisiinae</taxon>
        <taxon>Artemisia</taxon>
    </lineage>
</organism>
<dbReference type="PANTHER" id="PTHR13318:SF168">
    <property type="entry name" value="LEUCINE-RICH REPEAT DOMAIN SUPERFAMILY"/>
    <property type="match status" value="1"/>
</dbReference>
<dbReference type="CDD" id="cd04902">
    <property type="entry name" value="ACT_3PGDH-xct"/>
    <property type="match status" value="1"/>
</dbReference>